<evidence type="ECO:0000313" key="3">
    <source>
        <dbReference type="Proteomes" id="UP000472274"/>
    </source>
</evidence>
<dbReference type="InParanoid" id="A0A674I2D5"/>
<dbReference type="Ensembl" id="ENSTMTT00000002294.1">
    <property type="protein sequence ID" value="ENSTMTP00000002218.1"/>
    <property type="gene ID" value="ENSTMTG00000001738.1"/>
</dbReference>
<accession>A0A674I2D5</accession>
<feature type="chain" id="PRO_5025650808" evidence="1">
    <location>
        <begin position="22"/>
        <end position="57"/>
    </location>
</feature>
<protein>
    <submittedName>
        <fullName evidence="2">Uncharacterized protein</fullName>
    </submittedName>
</protein>
<keyword evidence="1" id="KW-0732">Signal</keyword>
<dbReference type="GeneTree" id="ENSGT01030000236496"/>
<organism evidence="2 3">
    <name type="scientific">Terrapene triunguis</name>
    <name type="common">Three-toed box turtle</name>
    <dbReference type="NCBI Taxonomy" id="2587831"/>
    <lineage>
        <taxon>Eukaryota</taxon>
        <taxon>Metazoa</taxon>
        <taxon>Chordata</taxon>
        <taxon>Craniata</taxon>
        <taxon>Vertebrata</taxon>
        <taxon>Euteleostomi</taxon>
        <taxon>Archelosauria</taxon>
        <taxon>Testudinata</taxon>
        <taxon>Testudines</taxon>
        <taxon>Cryptodira</taxon>
        <taxon>Durocryptodira</taxon>
        <taxon>Testudinoidea</taxon>
        <taxon>Emydidae</taxon>
        <taxon>Terrapene</taxon>
    </lineage>
</organism>
<dbReference type="Proteomes" id="UP000472274">
    <property type="component" value="Unplaced"/>
</dbReference>
<keyword evidence="3" id="KW-1185">Reference proteome</keyword>
<proteinExistence type="predicted"/>
<sequence>MFTWRCLLFWAVLVTATLCTARPAPTLPDQGKRNHTLLLLSCLESLWPESRAPAASE</sequence>
<reference evidence="2" key="1">
    <citation type="submission" date="2025-08" db="UniProtKB">
        <authorList>
            <consortium name="Ensembl"/>
        </authorList>
    </citation>
    <scope>IDENTIFICATION</scope>
</reference>
<reference evidence="2" key="2">
    <citation type="submission" date="2025-09" db="UniProtKB">
        <authorList>
            <consortium name="Ensembl"/>
        </authorList>
    </citation>
    <scope>IDENTIFICATION</scope>
</reference>
<feature type="signal peptide" evidence="1">
    <location>
        <begin position="1"/>
        <end position="21"/>
    </location>
</feature>
<evidence type="ECO:0000313" key="2">
    <source>
        <dbReference type="Ensembl" id="ENSTMTP00000002218.1"/>
    </source>
</evidence>
<evidence type="ECO:0000256" key="1">
    <source>
        <dbReference type="SAM" id="SignalP"/>
    </source>
</evidence>
<name>A0A674I2D5_9SAUR</name>
<dbReference type="AlphaFoldDB" id="A0A674I2D5"/>